<comment type="caution">
    <text evidence="2">The sequence shown here is derived from an EMBL/GenBank/DDBJ whole genome shotgun (WGS) entry which is preliminary data.</text>
</comment>
<keyword evidence="1" id="KW-1133">Transmembrane helix</keyword>
<accession>A0A9D3M0A4</accession>
<organism evidence="2 3">
    <name type="scientific">Anguilla anguilla</name>
    <name type="common">European freshwater eel</name>
    <name type="synonym">Muraena anguilla</name>
    <dbReference type="NCBI Taxonomy" id="7936"/>
    <lineage>
        <taxon>Eukaryota</taxon>
        <taxon>Metazoa</taxon>
        <taxon>Chordata</taxon>
        <taxon>Craniata</taxon>
        <taxon>Vertebrata</taxon>
        <taxon>Euteleostomi</taxon>
        <taxon>Actinopterygii</taxon>
        <taxon>Neopterygii</taxon>
        <taxon>Teleostei</taxon>
        <taxon>Anguilliformes</taxon>
        <taxon>Anguillidae</taxon>
        <taxon>Anguilla</taxon>
    </lineage>
</organism>
<sequence>QKAGFEANDLNFVCAEFWFVSSRFGTTGNSLSCGFIFPIVFLFFCWHCWQPRLLQFLKFSLWSDCFRIFVLFVHHLKESPFTGYKNKTKTKILRKDAQRNVTPPEPGSER</sequence>
<keyword evidence="1" id="KW-0812">Transmembrane</keyword>
<dbReference type="AlphaFoldDB" id="A0A9D3M0A4"/>
<name>A0A9D3M0A4_ANGAN</name>
<reference evidence="2" key="1">
    <citation type="submission" date="2021-01" db="EMBL/GenBank/DDBJ databases">
        <title>A chromosome-scale assembly of European eel, Anguilla anguilla.</title>
        <authorList>
            <person name="Henkel C."/>
            <person name="Jong-Raadsen S.A."/>
            <person name="Dufour S."/>
            <person name="Weltzien F.-A."/>
            <person name="Palstra A.P."/>
            <person name="Pelster B."/>
            <person name="Spaink H.P."/>
            <person name="Van Den Thillart G.E."/>
            <person name="Jansen H."/>
            <person name="Zahm M."/>
            <person name="Klopp C."/>
            <person name="Cedric C."/>
            <person name="Louis A."/>
            <person name="Berthelot C."/>
            <person name="Parey E."/>
            <person name="Roest Crollius H."/>
            <person name="Montfort J."/>
            <person name="Robinson-Rechavi M."/>
            <person name="Bucao C."/>
            <person name="Bouchez O."/>
            <person name="Gislard M."/>
            <person name="Lluch J."/>
            <person name="Milhes M."/>
            <person name="Lampietro C."/>
            <person name="Lopez Roques C."/>
            <person name="Donnadieu C."/>
            <person name="Braasch I."/>
            <person name="Desvignes T."/>
            <person name="Postlethwait J."/>
            <person name="Bobe J."/>
            <person name="Guiguen Y."/>
            <person name="Dirks R."/>
        </authorList>
    </citation>
    <scope>NUCLEOTIDE SEQUENCE</scope>
    <source>
        <strain evidence="2">Tag_6206</strain>
        <tissue evidence="2">Liver</tissue>
    </source>
</reference>
<protein>
    <submittedName>
        <fullName evidence="2">Uncharacterized protein</fullName>
    </submittedName>
</protein>
<keyword evidence="3" id="KW-1185">Reference proteome</keyword>
<dbReference type="Proteomes" id="UP001044222">
    <property type="component" value="Chromosome 10"/>
</dbReference>
<feature type="non-terminal residue" evidence="2">
    <location>
        <position position="1"/>
    </location>
</feature>
<evidence type="ECO:0000313" key="3">
    <source>
        <dbReference type="Proteomes" id="UP001044222"/>
    </source>
</evidence>
<proteinExistence type="predicted"/>
<evidence type="ECO:0000313" key="2">
    <source>
        <dbReference type="EMBL" id="KAG5840227.1"/>
    </source>
</evidence>
<dbReference type="EMBL" id="JAFIRN010000010">
    <property type="protein sequence ID" value="KAG5840227.1"/>
    <property type="molecule type" value="Genomic_DNA"/>
</dbReference>
<feature type="transmembrane region" description="Helical" evidence="1">
    <location>
        <begin position="29"/>
        <end position="49"/>
    </location>
</feature>
<keyword evidence="1" id="KW-0472">Membrane</keyword>
<gene>
    <name evidence="2" type="ORF">ANANG_G00186590</name>
</gene>
<evidence type="ECO:0000256" key="1">
    <source>
        <dbReference type="SAM" id="Phobius"/>
    </source>
</evidence>